<dbReference type="InterPro" id="IPR036034">
    <property type="entry name" value="PDZ_sf"/>
</dbReference>
<evidence type="ECO:0000259" key="2">
    <source>
        <dbReference type="PROSITE" id="PS50106"/>
    </source>
</evidence>
<keyword evidence="6" id="KW-1185">Reference proteome</keyword>
<dbReference type="InterPro" id="IPR001478">
    <property type="entry name" value="PDZ"/>
</dbReference>
<feature type="transmembrane region" description="Helical" evidence="1">
    <location>
        <begin position="107"/>
        <end position="125"/>
    </location>
</feature>
<organism evidence="3 5">
    <name type="scientific">Paenibacillus urinalis</name>
    <dbReference type="NCBI Taxonomy" id="521520"/>
    <lineage>
        <taxon>Bacteria</taxon>
        <taxon>Bacillati</taxon>
        <taxon>Bacillota</taxon>
        <taxon>Bacilli</taxon>
        <taxon>Bacillales</taxon>
        <taxon>Paenibacillaceae</taxon>
        <taxon>Paenibacillus</taxon>
    </lineage>
</organism>
<name>A0AAX3MXT3_9BACL</name>
<evidence type="ECO:0000313" key="5">
    <source>
        <dbReference type="Proteomes" id="UP001220962"/>
    </source>
</evidence>
<dbReference type="EMBL" id="CP118101">
    <property type="protein sequence ID" value="WDH82211.1"/>
    <property type="molecule type" value="Genomic_DNA"/>
</dbReference>
<feature type="transmembrane region" description="Helical" evidence="1">
    <location>
        <begin position="6"/>
        <end position="35"/>
    </location>
</feature>
<dbReference type="AlphaFoldDB" id="A0AAX3MXT3"/>
<dbReference type="Pfam" id="PF17820">
    <property type="entry name" value="PDZ_6"/>
    <property type="match status" value="1"/>
</dbReference>
<evidence type="ECO:0000313" key="6">
    <source>
        <dbReference type="Proteomes" id="UP001221519"/>
    </source>
</evidence>
<feature type="transmembrane region" description="Helical" evidence="1">
    <location>
        <begin position="255"/>
        <end position="272"/>
    </location>
</feature>
<feature type="transmembrane region" description="Helical" evidence="1">
    <location>
        <begin position="278"/>
        <end position="295"/>
    </location>
</feature>
<reference evidence="3 6" key="1">
    <citation type="submission" date="2023-02" db="EMBL/GenBank/DDBJ databases">
        <title>Pathogen: clinical or host-associated sample.</title>
        <authorList>
            <person name="Hergert J."/>
            <person name="Casey R."/>
            <person name="Wagner J."/>
            <person name="Young E.L."/>
            <person name="Oakeson K.F."/>
        </authorList>
    </citation>
    <scope>NUCLEOTIDE SEQUENCE</scope>
    <source>
        <strain evidence="4 6">2022CK-00829</strain>
        <strain evidence="3">2022CK-00830</strain>
    </source>
</reference>
<feature type="transmembrane region" description="Helical" evidence="1">
    <location>
        <begin position="84"/>
        <end position="100"/>
    </location>
</feature>
<dbReference type="Proteomes" id="UP001221519">
    <property type="component" value="Chromosome"/>
</dbReference>
<feature type="domain" description="PDZ" evidence="2">
    <location>
        <begin position="311"/>
        <end position="367"/>
    </location>
</feature>
<feature type="transmembrane region" description="Helical" evidence="1">
    <location>
        <begin position="184"/>
        <end position="201"/>
    </location>
</feature>
<feature type="transmembrane region" description="Helical" evidence="1">
    <location>
        <begin position="145"/>
        <end position="163"/>
    </location>
</feature>
<dbReference type="PROSITE" id="PS50106">
    <property type="entry name" value="PDZ"/>
    <property type="match status" value="1"/>
</dbReference>
<evidence type="ECO:0000313" key="4">
    <source>
        <dbReference type="EMBL" id="WDI01944.1"/>
    </source>
</evidence>
<evidence type="ECO:0000313" key="3">
    <source>
        <dbReference type="EMBL" id="WDH82211.1"/>
    </source>
</evidence>
<dbReference type="InterPro" id="IPR041489">
    <property type="entry name" value="PDZ_6"/>
</dbReference>
<feature type="transmembrane region" description="Helical" evidence="1">
    <location>
        <begin position="56"/>
        <end position="78"/>
    </location>
</feature>
<accession>A0AAX3MXT3</accession>
<dbReference type="SUPFAM" id="SSF50156">
    <property type="entry name" value="PDZ domain-like"/>
    <property type="match status" value="1"/>
</dbReference>
<dbReference type="Gene3D" id="2.30.42.10">
    <property type="match status" value="1"/>
</dbReference>
<evidence type="ECO:0000256" key="1">
    <source>
        <dbReference type="SAM" id="Phobius"/>
    </source>
</evidence>
<keyword evidence="1" id="KW-0472">Membrane</keyword>
<keyword evidence="1" id="KW-0812">Transmembrane</keyword>
<dbReference type="Proteomes" id="UP001220962">
    <property type="component" value="Chromosome"/>
</dbReference>
<sequence>MNEVITWLWLVVDALIALLTQPFYYIAIVLLALSYRRQGMLERRLLHTRLHGWPLLTLRAIFTGILVGLIVSVVYLLLGIEMTAQAVVAIWVTSIILMLFRVRYLNAVYAVGLLGVVQWLLKLFGSWEPQGFLEAIVSTIRDLPIPQLLVLAAVLHLTQAMFIKLQQEQNASPVYFKGKRGKLVGGYQLQYYVPVPLMLLMPTTSASGADLAWSPLLAGGADMYMLYAVPFIIGFSEMTKSMLPEEKAALTMKRLLLYGVILLVLSLLSVWWNPLSLVAVLFALIGLEAICWISSSEEENRSPMYVHPKQGLQVLAVLPGSPAEELGIQAGEVIFRVNGQHVSSQAELHSALRMNPAFCKLEVRNIEGESKFLQRAIYEGEHHQLGALLAPDPDTGFAIDERPASFFQIVGMKLDTHRTEKPAPDPFSHEA</sequence>
<protein>
    <submittedName>
        <fullName evidence="3">PDZ domain-containing protein</fullName>
    </submittedName>
</protein>
<proteinExistence type="predicted"/>
<gene>
    <name evidence="3" type="ORF">PUW23_22615</name>
    <name evidence="4" type="ORF">PUW25_22520</name>
</gene>
<keyword evidence="1" id="KW-1133">Transmembrane helix</keyword>
<dbReference type="EMBL" id="CP118108">
    <property type="protein sequence ID" value="WDI01944.1"/>
    <property type="molecule type" value="Genomic_DNA"/>
</dbReference>
<feature type="transmembrane region" description="Helical" evidence="1">
    <location>
        <begin position="213"/>
        <end position="235"/>
    </location>
</feature>
<dbReference type="RefSeq" id="WP_274337557.1">
    <property type="nucleotide sequence ID" value="NZ_CP118101.1"/>
</dbReference>